<evidence type="ECO:0000256" key="4">
    <source>
        <dbReference type="ARBA" id="ARBA00023015"/>
    </source>
</evidence>
<sequence>MMLSPVQVCMDSTDWPQGMMQERGFRPSGEDLLSCSRPMLERRLKPQPEQALKCPRCESTNTKFCYYNNYSLSQPRHFCKTCRRYWTKGGTLRTVPVGGGCRKNKRAKRSVAADQPVFSTQSEPSTSGAPSASALPIGLDHQADLNPATNSSSYFNLAANNTPASTEANLAFARMQQAARQGGRSVLPNCNNSDFLGLSCGSSTQSSFGPQNSLNNLNPISSLTNLSALSALNSLKFSFAGLEDFHGNSNRSDQGSLAVPSEWQLPSETTLFEQAGDSTNYWSGGAWGDLTSYGSSVSPQI</sequence>
<keyword evidence="5" id="KW-0238">DNA-binding</keyword>
<accession>T2B774</accession>
<dbReference type="GO" id="GO:0003700">
    <property type="term" value="F:DNA-binding transcription factor activity"/>
    <property type="evidence" value="ECO:0007669"/>
    <property type="project" value="InterPro"/>
</dbReference>
<organism evidence="10">
    <name type="scientific">Pinus pinaster</name>
    <name type="common">Maritime pine</name>
    <dbReference type="NCBI Taxonomy" id="71647"/>
    <lineage>
        <taxon>Eukaryota</taxon>
        <taxon>Viridiplantae</taxon>
        <taxon>Streptophyta</taxon>
        <taxon>Embryophyta</taxon>
        <taxon>Tracheophyta</taxon>
        <taxon>Spermatophyta</taxon>
        <taxon>Pinopsida</taxon>
        <taxon>Pinidae</taxon>
        <taxon>Conifers I</taxon>
        <taxon>Pinales</taxon>
        <taxon>Pinaceae</taxon>
        <taxon>Pinus</taxon>
        <taxon>Pinus subgen. Pinus</taxon>
    </lineage>
</organism>
<evidence type="ECO:0000256" key="2">
    <source>
        <dbReference type="ARBA" id="ARBA00022771"/>
    </source>
</evidence>
<keyword evidence="3" id="KW-0862">Zinc</keyword>
<feature type="domain" description="Dof-type" evidence="9">
    <location>
        <begin position="52"/>
        <end position="106"/>
    </location>
</feature>
<feature type="region of interest" description="Disordered" evidence="8">
    <location>
        <begin position="101"/>
        <end position="136"/>
    </location>
</feature>
<evidence type="ECO:0000256" key="6">
    <source>
        <dbReference type="ARBA" id="ARBA00023163"/>
    </source>
</evidence>
<evidence type="ECO:0000256" key="7">
    <source>
        <dbReference type="ARBA" id="ARBA00023242"/>
    </source>
</evidence>
<dbReference type="InterPro" id="IPR003851">
    <property type="entry name" value="Znf_Dof"/>
</dbReference>
<evidence type="ECO:0000256" key="1">
    <source>
        <dbReference type="ARBA" id="ARBA00022723"/>
    </source>
</evidence>
<name>T2B774_PINPS</name>
<dbReference type="PANTHER" id="PTHR31992">
    <property type="entry name" value="DOF ZINC FINGER PROTEIN DOF1.4-RELATED"/>
    <property type="match status" value="1"/>
</dbReference>
<dbReference type="EMBL" id="KC688680">
    <property type="protein sequence ID" value="AGV07540.1"/>
    <property type="molecule type" value="mRNA"/>
</dbReference>
<evidence type="ECO:0000256" key="5">
    <source>
        <dbReference type="ARBA" id="ARBA00023125"/>
    </source>
</evidence>
<evidence type="ECO:0000259" key="9">
    <source>
        <dbReference type="PROSITE" id="PS50884"/>
    </source>
</evidence>
<dbReference type="AlphaFoldDB" id="T2B774"/>
<dbReference type="InterPro" id="IPR045174">
    <property type="entry name" value="Dof"/>
</dbReference>
<evidence type="ECO:0000313" key="10">
    <source>
        <dbReference type="EMBL" id="AGV07540.1"/>
    </source>
</evidence>
<dbReference type="GO" id="GO:0003677">
    <property type="term" value="F:DNA binding"/>
    <property type="evidence" value="ECO:0007669"/>
    <property type="project" value="UniProtKB-KW"/>
</dbReference>
<dbReference type="PROSITE" id="PS50884">
    <property type="entry name" value="ZF_DOF_2"/>
    <property type="match status" value="1"/>
</dbReference>
<dbReference type="Pfam" id="PF02701">
    <property type="entry name" value="Zn_ribbon_Dof"/>
    <property type="match status" value="1"/>
</dbReference>
<keyword evidence="4" id="KW-0805">Transcription regulation</keyword>
<dbReference type="PANTHER" id="PTHR31992:SF141">
    <property type="entry name" value="DOF ZINC FINGER PROTEIN DOF1.4"/>
    <property type="match status" value="1"/>
</dbReference>
<protein>
    <submittedName>
        <fullName evidence="10">Dof6</fullName>
    </submittedName>
</protein>
<reference evidence="10" key="1">
    <citation type="submission" date="2013-02" db="EMBL/GenBank/DDBJ databases">
        <title>The Dof Family in Pine.</title>
        <authorList>
            <person name="Rueda-Lopez M."/>
            <person name="Canovas F.M."/>
            <person name="Avila C."/>
        </authorList>
    </citation>
    <scope>NUCLEOTIDE SEQUENCE</scope>
</reference>
<evidence type="ECO:0000256" key="8">
    <source>
        <dbReference type="SAM" id="MobiDB-lite"/>
    </source>
</evidence>
<dbReference type="GO" id="GO:0008270">
    <property type="term" value="F:zinc ion binding"/>
    <property type="evidence" value="ECO:0007669"/>
    <property type="project" value="UniProtKB-KW"/>
</dbReference>
<keyword evidence="2" id="KW-0863">Zinc-finger</keyword>
<evidence type="ECO:0000256" key="3">
    <source>
        <dbReference type="ARBA" id="ARBA00022833"/>
    </source>
</evidence>
<keyword evidence="6" id="KW-0804">Transcription</keyword>
<keyword evidence="1" id="KW-0479">Metal-binding</keyword>
<feature type="compositionally biased region" description="Polar residues" evidence="8">
    <location>
        <begin position="117"/>
        <end position="130"/>
    </location>
</feature>
<proteinExistence type="evidence at transcript level"/>
<keyword evidence="7" id="KW-0539">Nucleus</keyword>
<dbReference type="PROSITE" id="PS01361">
    <property type="entry name" value="ZF_DOF_1"/>
    <property type="match status" value="1"/>
</dbReference>